<gene>
    <name evidence="1" type="ORF">S06H3_56574</name>
</gene>
<dbReference type="AlphaFoldDB" id="X1PB87"/>
<evidence type="ECO:0000313" key="1">
    <source>
        <dbReference type="EMBL" id="GAI53567.1"/>
    </source>
</evidence>
<reference evidence="1" key="1">
    <citation type="journal article" date="2014" name="Front. Microbiol.">
        <title>High frequency of phylogenetically diverse reductive dehalogenase-homologous genes in deep subseafloor sedimentary metagenomes.</title>
        <authorList>
            <person name="Kawai M."/>
            <person name="Futagami T."/>
            <person name="Toyoda A."/>
            <person name="Takaki Y."/>
            <person name="Nishi S."/>
            <person name="Hori S."/>
            <person name="Arai W."/>
            <person name="Tsubouchi T."/>
            <person name="Morono Y."/>
            <person name="Uchiyama I."/>
            <person name="Ito T."/>
            <person name="Fujiyama A."/>
            <person name="Inagaki F."/>
            <person name="Takami H."/>
        </authorList>
    </citation>
    <scope>NUCLEOTIDE SEQUENCE</scope>
    <source>
        <strain evidence="1">Expedition CK06-06</strain>
    </source>
</reference>
<sequence>MGDTKVRARARLRIIDTLYYNNRALKELDYLTEYNLLGRLK</sequence>
<proteinExistence type="predicted"/>
<organism evidence="1">
    <name type="scientific">marine sediment metagenome</name>
    <dbReference type="NCBI Taxonomy" id="412755"/>
    <lineage>
        <taxon>unclassified sequences</taxon>
        <taxon>metagenomes</taxon>
        <taxon>ecological metagenomes</taxon>
    </lineage>
</organism>
<name>X1PB87_9ZZZZ</name>
<protein>
    <submittedName>
        <fullName evidence="1">Uncharacterized protein</fullName>
    </submittedName>
</protein>
<accession>X1PB87</accession>
<dbReference type="EMBL" id="BARV01036401">
    <property type="protein sequence ID" value="GAI53567.1"/>
    <property type="molecule type" value="Genomic_DNA"/>
</dbReference>
<comment type="caution">
    <text evidence="1">The sequence shown here is derived from an EMBL/GenBank/DDBJ whole genome shotgun (WGS) entry which is preliminary data.</text>
</comment>